<reference evidence="1" key="1">
    <citation type="journal article" date="2014" name="Front. Microbiol.">
        <title>High frequency of phylogenetically diverse reductive dehalogenase-homologous genes in deep subseafloor sedimentary metagenomes.</title>
        <authorList>
            <person name="Kawai M."/>
            <person name="Futagami T."/>
            <person name="Toyoda A."/>
            <person name="Takaki Y."/>
            <person name="Nishi S."/>
            <person name="Hori S."/>
            <person name="Arai W."/>
            <person name="Tsubouchi T."/>
            <person name="Morono Y."/>
            <person name="Uchiyama I."/>
            <person name="Ito T."/>
            <person name="Fujiyama A."/>
            <person name="Inagaki F."/>
            <person name="Takami H."/>
        </authorList>
    </citation>
    <scope>NUCLEOTIDE SEQUENCE</scope>
    <source>
        <strain evidence="1">Expedition CK06-06</strain>
    </source>
</reference>
<protein>
    <submittedName>
        <fullName evidence="1">Uncharacterized protein</fullName>
    </submittedName>
</protein>
<proteinExistence type="predicted"/>
<organism evidence="1">
    <name type="scientific">marine sediment metagenome</name>
    <dbReference type="NCBI Taxonomy" id="412755"/>
    <lineage>
        <taxon>unclassified sequences</taxon>
        <taxon>metagenomes</taxon>
        <taxon>ecological metagenomes</taxon>
    </lineage>
</organism>
<dbReference type="AlphaFoldDB" id="X1SJE0"/>
<evidence type="ECO:0000313" key="1">
    <source>
        <dbReference type="EMBL" id="GAI79276.1"/>
    </source>
</evidence>
<dbReference type="EMBL" id="BARW01006678">
    <property type="protein sequence ID" value="GAI79276.1"/>
    <property type="molecule type" value="Genomic_DNA"/>
</dbReference>
<gene>
    <name evidence="1" type="ORF">S12H4_14029</name>
</gene>
<accession>X1SJE0</accession>
<sequence length="91" mass="10413">MSRKKIEIDWEIVDKKLSDFCDGSEIAACLGISFDTLERRIKQEFNADFADYKAQKRAIGTGSLRELQRFGVHIDLLFSSPSFLSSLVVYF</sequence>
<comment type="caution">
    <text evidence="1">The sequence shown here is derived from an EMBL/GenBank/DDBJ whole genome shotgun (WGS) entry which is preliminary data.</text>
</comment>
<name>X1SJE0_9ZZZZ</name>